<dbReference type="NCBIfam" id="TIGR00196">
    <property type="entry name" value="yjeF_cterm"/>
    <property type="match status" value="1"/>
</dbReference>
<dbReference type="Pfam" id="PF03853">
    <property type="entry name" value="YjeF_N"/>
    <property type="match status" value="1"/>
</dbReference>
<dbReference type="PROSITE" id="PS51383">
    <property type="entry name" value="YJEF_C_3"/>
    <property type="match status" value="1"/>
</dbReference>
<evidence type="ECO:0000256" key="1">
    <source>
        <dbReference type="ARBA" id="ARBA00000013"/>
    </source>
</evidence>
<evidence type="ECO:0000259" key="21">
    <source>
        <dbReference type="PROSITE" id="PS51385"/>
    </source>
</evidence>
<feature type="domain" description="YjeF C-terminal" evidence="20">
    <location>
        <begin position="226"/>
        <end position="509"/>
    </location>
</feature>
<feature type="binding site" evidence="17">
    <location>
        <position position="449"/>
    </location>
    <ligand>
        <name>AMP</name>
        <dbReference type="ChEBI" id="CHEBI:456215"/>
    </ligand>
</feature>
<dbReference type="PANTHER" id="PTHR12592:SF0">
    <property type="entry name" value="ATP-DEPENDENT (S)-NAD(P)H-HYDRATE DEHYDRATASE"/>
    <property type="match status" value="1"/>
</dbReference>
<dbReference type="CDD" id="cd01171">
    <property type="entry name" value="YXKO-related"/>
    <property type="match status" value="1"/>
</dbReference>
<dbReference type="NCBIfam" id="TIGR00197">
    <property type="entry name" value="yjeF_nterm"/>
    <property type="match status" value="1"/>
</dbReference>
<comment type="catalytic activity">
    <reaction evidence="1 18 19">
        <text>(6R)-NADHX = (6S)-NADHX</text>
        <dbReference type="Rhea" id="RHEA:32215"/>
        <dbReference type="ChEBI" id="CHEBI:64074"/>
        <dbReference type="ChEBI" id="CHEBI:64075"/>
        <dbReference type="EC" id="5.1.99.6"/>
    </reaction>
</comment>
<keyword evidence="8 17" id="KW-0521">NADP</keyword>
<proteinExistence type="inferred from homology"/>
<dbReference type="PIRSF" id="PIRSF017184">
    <property type="entry name" value="Nnr"/>
    <property type="match status" value="1"/>
</dbReference>
<feature type="binding site" evidence="18">
    <location>
        <position position="159"/>
    </location>
    <ligand>
        <name>(6S)-NADPHX</name>
        <dbReference type="ChEBI" id="CHEBI:64076"/>
    </ligand>
</feature>
<dbReference type="SUPFAM" id="SSF53613">
    <property type="entry name" value="Ribokinase-like"/>
    <property type="match status" value="1"/>
</dbReference>
<reference evidence="22 23" key="1">
    <citation type="submission" date="2022-11" db="EMBL/GenBank/DDBJ databases">
        <authorList>
            <person name="Caiyu Z."/>
        </authorList>
    </citation>
    <scope>NUCLEOTIDE SEQUENCE [LARGE SCALE GENOMIC DNA]</scope>
    <source>
        <strain evidence="22 23">YR-4</strain>
    </source>
</reference>
<dbReference type="Gene3D" id="3.40.50.10260">
    <property type="entry name" value="YjeF N-terminal domain"/>
    <property type="match status" value="1"/>
</dbReference>
<feature type="binding site" evidence="17">
    <location>
        <position position="383"/>
    </location>
    <ligand>
        <name>(6S)-NADPHX</name>
        <dbReference type="ChEBI" id="CHEBI:64076"/>
    </ligand>
</feature>
<comment type="similarity">
    <text evidence="18">Belongs to the NnrE/AIBP family.</text>
</comment>
<feature type="binding site" evidence="18">
    <location>
        <begin position="130"/>
        <end position="136"/>
    </location>
    <ligand>
        <name>(6S)-NADPHX</name>
        <dbReference type="ChEBI" id="CHEBI:64076"/>
    </ligand>
</feature>
<evidence type="ECO:0000259" key="20">
    <source>
        <dbReference type="PROSITE" id="PS51383"/>
    </source>
</evidence>
<evidence type="ECO:0000256" key="12">
    <source>
        <dbReference type="ARBA" id="ARBA00023239"/>
    </source>
</evidence>
<comment type="catalytic activity">
    <reaction evidence="2 18 19">
        <text>(6R)-NADPHX = (6S)-NADPHX</text>
        <dbReference type="Rhea" id="RHEA:32227"/>
        <dbReference type="ChEBI" id="CHEBI:64076"/>
        <dbReference type="ChEBI" id="CHEBI:64077"/>
        <dbReference type="EC" id="5.1.99.6"/>
    </reaction>
</comment>
<dbReference type="EC" id="5.1.99.6" evidence="19"/>
<comment type="catalytic activity">
    <reaction evidence="16 17 19">
        <text>(6S)-NADPHX + ADP = AMP + phosphate + NADPH + H(+)</text>
        <dbReference type="Rhea" id="RHEA:32235"/>
        <dbReference type="ChEBI" id="CHEBI:15378"/>
        <dbReference type="ChEBI" id="CHEBI:43474"/>
        <dbReference type="ChEBI" id="CHEBI:57783"/>
        <dbReference type="ChEBI" id="CHEBI:64076"/>
        <dbReference type="ChEBI" id="CHEBI:456215"/>
        <dbReference type="ChEBI" id="CHEBI:456216"/>
        <dbReference type="EC" id="4.2.1.136"/>
    </reaction>
</comment>
<dbReference type="InterPro" id="IPR017953">
    <property type="entry name" value="Carbohydrate_kinase_pred_CS"/>
</dbReference>
<comment type="subunit">
    <text evidence="17">Homotetramer.</text>
</comment>
<evidence type="ECO:0000256" key="2">
    <source>
        <dbReference type="ARBA" id="ARBA00000909"/>
    </source>
</evidence>
<feature type="binding site" evidence="17">
    <location>
        <position position="332"/>
    </location>
    <ligand>
        <name>(6S)-NADPHX</name>
        <dbReference type="ChEBI" id="CHEBI:64076"/>
    </ligand>
</feature>
<comment type="function">
    <text evidence="18">Catalyzes the epimerization of the S- and R-forms of NAD(P)HX, a damaged form of NAD(P)H that is a result of enzymatic or heat-dependent hydration. This is a prerequisite for the S-specific NAD(P)H-hydrate dehydratase to allow the repair of both epimers of NAD(P)HX.</text>
</comment>
<name>A0ABT4BQL8_9FIRM</name>
<evidence type="ECO:0000256" key="19">
    <source>
        <dbReference type="PIRNR" id="PIRNR017184"/>
    </source>
</evidence>
<feature type="binding site" evidence="17">
    <location>
        <begin position="420"/>
        <end position="424"/>
    </location>
    <ligand>
        <name>AMP</name>
        <dbReference type="ChEBI" id="CHEBI:456215"/>
    </ligand>
</feature>
<sequence>MKVLNCEQSRELEKKAVDAGMSYLELMENAGAAAVRFMRKKFSLTNKQAVILCGKGNNGGDGFVAARLLSEYGAQVSVLLVDGYPVTEIAKTMFSRLRGTAVRIVNYSDNADTADRLISDADFVLDAIYGTGFHGSAAQSLLRPFHAVRNSSAVVIAVDMPSGANCETGAVEGECIKADYTVTFSTLKNGHLIRPAQEFCGEIAVAPIGIRSELINSQEHSFEVTEQADVHSFFSRRSPESNKGDYGRLLCLCGSDGMAGAAIMSAKAAVRCGAGLVNVALPRSIYPIVASRVIEPVYTLLDYDQEGNLQDGSRAAFFQAFSAASACLIGCGLGKSKKTAELVCRLISESQIPLIVDADGINILAENINILKTAHAPIVLTPHPGEMARLLKTSVKDVQSHRLEYARNFAKEHNVILVLKGAGTLIAEPNGMAHLNMTGNAGMAKGGSGDVLAGMMASFLAQGMEPVKAAVGAVYLHGAAGDRCAKELSQCAMLPTDIIEMLPGLFLEIEQESRLFSAK</sequence>
<dbReference type="PROSITE" id="PS01050">
    <property type="entry name" value="YJEF_C_2"/>
    <property type="match status" value="1"/>
</dbReference>
<feature type="binding site" evidence="17">
    <location>
        <position position="261"/>
    </location>
    <ligand>
        <name>(6S)-NADPHX</name>
        <dbReference type="ChEBI" id="CHEBI:64076"/>
    </ligand>
</feature>
<dbReference type="RefSeq" id="WP_268057194.1">
    <property type="nucleotide sequence ID" value="NZ_JAPOHA010000002.1"/>
</dbReference>
<comment type="cofactor">
    <cofactor evidence="18 19">
        <name>K(+)</name>
        <dbReference type="ChEBI" id="CHEBI:29103"/>
    </cofactor>
    <text evidence="18 19">Binds 1 potassium ion per subunit.</text>
</comment>
<dbReference type="Proteomes" id="UP001082703">
    <property type="component" value="Unassembled WGS sequence"/>
</dbReference>
<accession>A0ABT4BQL8</accession>
<keyword evidence="7 17" id="KW-0067">ATP-binding</keyword>
<evidence type="ECO:0000256" key="3">
    <source>
        <dbReference type="ARBA" id="ARBA00006001"/>
    </source>
</evidence>
<evidence type="ECO:0000256" key="18">
    <source>
        <dbReference type="HAMAP-Rule" id="MF_01966"/>
    </source>
</evidence>
<comment type="caution">
    <text evidence="22">The sequence shown here is derived from an EMBL/GenBank/DDBJ whole genome shotgun (WGS) entry which is preliminary data.</text>
</comment>
<comment type="similarity">
    <text evidence="4 19">In the C-terminal section; belongs to the NnrD/CARKD family.</text>
</comment>
<feature type="binding site" evidence="18">
    <location>
        <position position="126"/>
    </location>
    <ligand>
        <name>K(+)</name>
        <dbReference type="ChEBI" id="CHEBI:29103"/>
    </ligand>
</feature>
<comment type="caution">
    <text evidence="18">Lacks conserved residue(s) required for the propagation of feature annotation.</text>
</comment>
<keyword evidence="13" id="KW-0511">Multifunctional enzyme</keyword>
<dbReference type="EMBL" id="JAPOHA010000002">
    <property type="protein sequence ID" value="MCY1713196.1"/>
    <property type="molecule type" value="Genomic_DNA"/>
</dbReference>
<evidence type="ECO:0000313" key="22">
    <source>
        <dbReference type="EMBL" id="MCY1713196.1"/>
    </source>
</evidence>
<dbReference type="HAMAP" id="MF_01966">
    <property type="entry name" value="NADHX_epimerase"/>
    <property type="match status" value="1"/>
</dbReference>
<dbReference type="InterPro" id="IPR000631">
    <property type="entry name" value="CARKD"/>
</dbReference>
<keyword evidence="5 18" id="KW-0479">Metal-binding</keyword>
<dbReference type="PROSITE" id="PS51385">
    <property type="entry name" value="YJEF_N"/>
    <property type="match status" value="1"/>
</dbReference>
<dbReference type="Pfam" id="PF01256">
    <property type="entry name" value="Carb_kinase"/>
    <property type="match status" value="1"/>
</dbReference>
<evidence type="ECO:0000313" key="23">
    <source>
        <dbReference type="Proteomes" id="UP001082703"/>
    </source>
</evidence>
<evidence type="ECO:0000256" key="8">
    <source>
        <dbReference type="ARBA" id="ARBA00022857"/>
    </source>
</evidence>
<keyword evidence="10 17" id="KW-0520">NAD</keyword>
<comment type="catalytic activity">
    <reaction evidence="15 17 19">
        <text>(6S)-NADHX + ADP = AMP + phosphate + NADH + H(+)</text>
        <dbReference type="Rhea" id="RHEA:32223"/>
        <dbReference type="ChEBI" id="CHEBI:15378"/>
        <dbReference type="ChEBI" id="CHEBI:43474"/>
        <dbReference type="ChEBI" id="CHEBI:57945"/>
        <dbReference type="ChEBI" id="CHEBI:64074"/>
        <dbReference type="ChEBI" id="CHEBI:456215"/>
        <dbReference type="ChEBI" id="CHEBI:456216"/>
        <dbReference type="EC" id="4.2.1.136"/>
    </reaction>
</comment>
<evidence type="ECO:0000256" key="5">
    <source>
        <dbReference type="ARBA" id="ARBA00022723"/>
    </source>
</evidence>
<evidence type="ECO:0000256" key="14">
    <source>
        <dbReference type="ARBA" id="ARBA00025153"/>
    </source>
</evidence>
<evidence type="ECO:0000256" key="13">
    <source>
        <dbReference type="ARBA" id="ARBA00023268"/>
    </source>
</evidence>
<evidence type="ECO:0000256" key="6">
    <source>
        <dbReference type="ARBA" id="ARBA00022741"/>
    </source>
</evidence>
<evidence type="ECO:0000256" key="15">
    <source>
        <dbReference type="ARBA" id="ARBA00048238"/>
    </source>
</evidence>
<dbReference type="EC" id="4.2.1.136" evidence="19"/>
<evidence type="ECO:0000256" key="10">
    <source>
        <dbReference type="ARBA" id="ARBA00023027"/>
    </source>
</evidence>
<comment type="function">
    <text evidence="17">Catalyzes the dehydration of the S-form of NAD(P)HX at the expense of ADP, which is converted to AMP. Together with NAD(P)HX epimerase, which catalyzes the epimerization of the S- and R-forms, the enzyme allows the repair of both epimers of NAD(P)HX, a damaged form of NAD(P)H that is a result of enzymatic or heat-dependent hydration.</text>
</comment>
<dbReference type="SUPFAM" id="SSF64153">
    <property type="entry name" value="YjeF N-terminal domain-like"/>
    <property type="match status" value="1"/>
</dbReference>
<feature type="binding site" evidence="17">
    <location>
        <position position="450"/>
    </location>
    <ligand>
        <name>(6S)-NADPHX</name>
        <dbReference type="ChEBI" id="CHEBI:64076"/>
    </ligand>
</feature>
<dbReference type="HAMAP" id="MF_01965">
    <property type="entry name" value="NADHX_dehydratase"/>
    <property type="match status" value="1"/>
</dbReference>
<feature type="binding site" evidence="18">
    <location>
        <position position="58"/>
    </location>
    <ligand>
        <name>K(+)</name>
        <dbReference type="ChEBI" id="CHEBI:29103"/>
    </ligand>
</feature>
<dbReference type="InterPro" id="IPR036652">
    <property type="entry name" value="YjeF_N_dom_sf"/>
</dbReference>
<feature type="domain" description="YjeF N-terminal" evidence="21">
    <location>
        <begin position="9"/>
        <end position="216"/>
    </location>
</feature>
<evidence type="ECO:0000256" key="4">
    <source>
        <dbReference type="ARBA" id="ARBA00009524"/>
    </source>
</evidence>
<evidence type="ECO:0000256" key="16">
    <source>
        <dbReference type="ARBA" id="ARBA00049209"/>
    </source>
</evidence>
<keyword evidence="6 17" id="KW-0547">Nucleotide-binding</keyword>
<keyword evidence="23" id="KW-1185">Reference proteome</keyword>
<keyword evidence="12 17" id="KW-0456">Lyase</keyword>
<dbReference type="InterPro" id="IPR030677">
    <property type="entry name" value="Nnr"/>
</dbReference>
<comment type="function">
    <text evidence="14 19">Bifunctional enzyme that catalyzes the epimerization of the S- and R-forms of NAD(P)HX and the dehydration of the S-form of NAD(P)HX at the expense of ADP, which is converted to AMP. This allows the repair of both epimers of NAD(P)HX, a damaged form of NAD(P)H that is a result of enzymatic or heat-dependent hydration.</text>
</comment>
<feature type="binding site" evidence="18">
    <location>
        <position position="162"/>
    </location>
    <ligand>
        <name>K(+)</name>
        <dbReference type="ChEBI" id="CHEBI:29103"/>
    </ligand>
</feature>
<keyword evidence="11 18" id="KW-0413">Isomerase</keyword>
<comment type="similarity">
    <text evidence="17">Belongs to the NnrD/CARKD family.</text>
</comment>
<protein>
    <recommendedName>
        <fullName evidence="19">Bifunctional NAD(P)H-hydrate repair enzyme</fullName>
    </recommendedName>
    <alternativeName>
        <fullName evidence="19">Nicotinamide nucleotide repair protein</fullName>
    </alternativeName>
    <domain>
        <recommendedName>
            <fullName evidence="19">ADP-dependent (S)-NAD(P)H-hydrate dehydratase</fullName>
            <ecNumber evidence="19">4.2.1.136</ecNumber>
        </recommendedName>
        <alternativeName>
            <fullName evidence="19">ADP-dependent NAD(P)HX dehydratase</fullName>
        </alternativeName>
    </domain>
    <domain>
        <recommendedName>
            <fullName evidence="19">NAD(P)H-hydrate epimerase</fullName>
            <ecNumber evidence="19">5.1.99.6</ecNumber>
        </recommendedName>
    </domain>
</protein>
<evidence type="ECO:0000256" key="7">
    <source>
        <dbReference type="ARBA" id="ARBA00022840"/>
    </source>
</evidence>
<dbReference type="InterPro" id="IPR004443">
    <property type="entry name" value="YjeF_N_dom"/>
</dbReference>
<dbReference type="InterPro" id="IPR029056">
    <property type="entry name" value="Ribokinase-like"/>
</dbReference>
<dbReference type="Gene3D" id="3.40.1190.20">
    <property type="match status" value="1"/>
</dbReference>
<evidence type="ECO:0000256" key="11">
    <source>
        <dbReference type="ARBA" id="ARBA00023235"/>
    </source>
</evidence>
<organism evidence="22 23">
    <name type="scientific">Caproiciproducens galactitolivorans</name>
    <dbReference type="NCBI Taxonomy" id="642589"/>
    <lineage>
        <taxon>Bacteria</taxon>
        <taxon>Bacillati</taxon>
        <taxon>Bacillota</taxon>
        <taxon>Clostridia</taxon>
        <taxon>Eubacteriales</taxon>
        <taxon>Acutalibacteraceae</taxon>
        <taxon>Caproiciproducens</taxon>
    </lineage>
</organism>
<evidence type="ECO:0000256" key="9">
    <source>
        <dbReference type="ARBA" id="ARBA00022958"/>
    </source>
</evidence>
<evidence type="ECO:0000256" key="17">
    <source>
        <dbReference type="HAMAP-Rule" id="MF_01965"/>
    </source>
</evidence>
<comment type="similarity">
    <text evidence="3 19">In the N-terminal section; belongs to the NnrE/AIBP family.</text>
</comment>
<feature type="binding site" evidence="18">
    <location>
        <begin position="57"/>
        <end position="61"/>
    </location>
    <ligand>
        <name>(6S)-NADPHX</name>
        <dbReference type="ChEBI" id="CHEBI:64076"/>
    </ligand>
</feature>
<gene>
    <name evidence="17" type="primary">nnrD</name>
    <name evidence="18" type="synonym">nnrE</name>
    <name evidence="22" type="ORF">OUY18_02860</name>
</gene>
<dbReference type="PANTHER" id="PTHR12592">
    <property type="entry name" value="ATP-DEPENDENT (S)-NAD(P)H-HYDRATE DEHYDRATASE FAMILY MEMBER"/>
    <property type="match status" value="1"/>
</dbReference>
<comment type="cofactor">
    <cofactor evidence="17">
        <name>Mg(2+)</name>
        <dbReference type="ChEBI" id="CHEBI:18420"/>
    </cofactor>
</comment>
<keyword evidence="9 18" id="KW-0630">Potassium</keyword>